<dbReference type="GO" id="GO:0005576">
    <property type="term" value="C:extracellular region"/>
    <property type="evidence" value="ECO:0007669"/>
    <property type="project" value="UniProtKB-UniRule"/>
</dbReference>
<dbReference type="GO" id="GO:0005344">
    <property type="term" value="F:oxygen carrier activity"/>
    <property type="evidence" value="ECO:0007669"/>
    <property type="project" value="UniProtKB-UniRule"/>
</dbReference>
<organism evidence="12">
    <name type="scientific">Lamellibrachia satsuma</name>
    <name type="common">Hydrothermal vent tubeworm</name>
    <dbReference type="NCBI Taxonomy" id="104711"/>
    <lineage>
        <taxon>Eukaryota</taxon>
        <taxon>Metazoa</taxon>
        <taxon>Spiralia</taxon>
        <taxon>Lophotrochozoa</taxon>
        <taxon>Annelida</taxon>
        <taxon>Polychaeta</taxon>
        <taxon>Sedentaria</taxon>
        <taxon>Canalipalpata</taxon>
        <taxon>Sabellida</taxon>
        <taxon>Siboglinidae</taxon>
        <taxon>Lamellibrachia</taxon>
    </lineage>
</organism>
<dbReference type="InterPro" id="IPR044399">
    <property type="entry name" value="Mb-like_M"/>
</dbReference>
<dbReference type="EMBL" id="AB430821">
    <property type="protein sequence ID" value="BAU46563.1"/>
    <property type="molecule type" value="mRNA"/>
</dbReference>
<dbReference type="AlphaFoldDB" id="A0A125SXX3"/>
<gene>
    <name evidence="12" type="primary">ghbA1</name>
</gene>
<evidence type="ECO:0000256" key="6">
    <source>
        <dbReference type="PIRNR" id="PIRNR036517"/>
    </source>
</evidence>
<keyword evidence="3 6" id="KW-0561">Oxygen transport</keyword>
<dbReference type="InterPro" id="IPR000971">
    <property type="entry name" value="Globin"/>
</dbReference>
<feature type="signal peptide" evidence="10">
    <location>
        <begin position="1"/>
        <end position="16"/>
    </location>
</feature>
<keyword evidence="1 6" id="KW-0813">Transport</keyword>
<dbReference type="CDD" id="cd01040">
    <property type="entry name" value="Mb-like"/>
    <property type="match status" value="1"/>
</dbReference>
<evidence type="ECO:0000256" key="2">
    <source>
        <dbReference type="ARBA" id="ARBA00022617"/>
    </source>
</evidence>
<evidence type="ECO:0000313" key="12">
    <source>
        <dbReference type="EMBL" id="BAU46563.1"/>
    </source>
</evidence>
<evidence type="ECO:0000256" key="1">
    <source>
        <dbReference type="ARBA" id="ARBA00022448"/>
    </source>
</evidence>
<sequence length="158" mass="17292" precursor="true">MKSLIILLGFVACAFATDCGMLQRIKVKQQWASVYSSGIAREDFGEAIWKAVFALAPQARALFKRVGGDDVHSPAFKAHIARVNGGLDMAISLLDNDATLKAELNHLNGQHKERGIPSNYYDVFIRALHAVVPAALGRCFDHSAWDACCDVIVEGIRH</sequence>
<accession>A0A125SXX3</accession>
<dbReference type="GO" id="GO:0019825">
    <property type="term" value="F:oxygen binding"/>
    <property type="evidence" value="ECO:0007669"/>
    <property type="project" value="UniProtKB-UniRule"/>
</dbReference>
<evidence type="ECO:0000256" key="4">
    <source>
        <dbReference type="ARBA" id="ARBA00022723"/>
    </source>
</evidence>
<dbReference type="InterPro" id="IPR009050">
    <property type="entry name" value="Globin-like_sf"/>
</dbReference>
<keyword evidence="5 6" id="KW-0408">Iron</keyword>
<dbReference type="InterPro" id="IPR002336">
    <property type="entry name" value="Erythrocruorin"/>
</dbReference>
<keyword evidence="10" id="KW-0732">Signal</keyword>
<keyword evidence="8" id="KW-1015">Disulfide bond</keyword>
<dbReference type="PIRSF" id="PIRSF036517">
    <property type="entry name" value="Ext_hemo"/>
    <property type="match status" value="1"/>
</dbReference>
<dbReference type="Pfam" id="PF00042">
    <property type="entry name" value="Globin"/>
    <property type="match status" value="1"/>
</dbReference>
<evidence type="ECO:0000259" key="11">
    <source>
        <dbReference type="PROSITE" id="PS01033"/>
    </source>
</evidence>
<comment type="similarity">
    <text evidence="6 9">Belongs to the globin family.</text>
</comment>
<dbReference type="GO" id="GO:0005506">
    <property type="term" value="F:iron ion binding"/>
    <property type="evidence" value="ECO:0007669"/>
    <property type="project" value="UniProtKB-UniRule"/>
</dbReference>
<dbReference type="InterPro" id="IPR012292">
    <property type="entry name" value="Globin/Proto"/>
</dbReference>
<protein>
    <recommendedName>
        <fullName evidence="6">Extracellular globin</fullName>
    </recommendedName>
</protein>
<dbReference type="GO" id="GO:0005833">
    <property type="term" value="C:hemoglobin complex"/>
    <property type="evidence" value="ECO:0007669"/>
    <property type="project" value="UniProtKB-UniRule"/>
</dbReference>
<keyword evidence="2 6" id="KW-0349">Heme</keyword>
<reference evidence="12" key="1">
    <citation type="submission" date="2008-03" db="EMBL/GenBank/DDBJ databases">
        <title>The primary structures and phylogenetic analyses of the globins and linker proteins of the giant hexagonal bilayer hemoglobin from annelid Lamellibrachia satsuma.</title>
        <authorList>
            <person name="Nakagawa T."/>
            <person name="Ohara R."/>
            <person name="Kaneko T."/>
            <person name="Kanemori M."/>
            <person name="Fukumori Y."/>
        </authorList>
    </citation>
    <scope>NUCLEOTIDE SEQUENCE</scope>
</reference>
<dbReference type="OrthoDB" id="6315462at2759"/>
<feature type="domain" description="Globin" evidence="11">
    <location>
        <begin position="18"/>
        <end position="158"/>
    </location>
</feature>
<dbReference type="PROSITE" id="PS01033">
    <property type="entry name" value="GLOBIN"/>
    <property type="match status" value="1"/>
</dbReference>
<evidence type="ECO:0000256" key="5">
    <source>
        <dbReference type="ARBA" id="ARBA00023004"/>
    </source>
</evidence>
<evidence type="ECO:0000256" key="9">
    <source>
        <dbReference type="RuleBase" id="RU000356"/>
    </source>
</evidence>
<evidence type="ECO:0000256" key="10">
    <source>
        <dbReference type="SAM" id="SignalP"/>
    </source>
</evidence>
<dbReference type="GO" id="GO:0020037">
    <property type="term" value="F:heme binding"/>
    <property type="evidence" value="ECO:0007669"/>
    <property type="project" value="UniProtKB-UniRule"/>
</dbReference>
<evidence type="ECO:0000256" key="7">
    <source>
        <dbReference type="PIRSR" id="PIRSR036517-1"/>
    </source>
</evidence>
<feature type="disulfide bond" evidence="8">
    <location>
        <begin position="19"/>
        <end position="148"/>
    </location>
</feature>
<proteinExistence type="evidence at transcript level"/>
<feature type="binding site" description="proximal binding residue" evidence="7">
    <location>
        <position position="111"/>
    </location>
    <ligand>
        <name>heme b</name>
        <dbReference type="ChEBI" id="CHEBI:60344"/>
    </ligand>
    <ligandPart>
        <name>Fe</name>
        <dbReference type="ChEBI" id="CHEBI:18248"/>
    </ligandPart>
</feature>
<evidence type="ECO:0000256" key="3">
    <source>
        <dbReference type="ARBA" id="ARBA00022621"/>
    </source>
</evidence>
<dbReference type="InterPro" id="IPR014610">
    <property type="entry name" value="Haemoglobin_extracell"/>
</dbReference>
<name>A0A125SXX3_LAMSA</name>
<evidence type="ECO:0000256" key="8">
    <source>
        <dbReference type="PIRSR" id="PIRSR036517-2"/>
    </source>
</evidence>
<dbReference type="Gene3D" id="1.10.490.10">
    <property type="entry name" value="Globins"/>
    <property type="match status" value="1"/>
</dbReference>
<keyword evidence="4 6" id="KW-0479">Metal-binding</keyword>
<dbReference type="SUPFAM" id="SSF46458">
    <property type="entry name" value="Globin-like"/>
    <property type="match status" value="1"/>
</dbReference>
<dbReference type="PRINTS" id="PR00611">
    <property type="entry name" value="ERYTHCRUORIN"/>
</dbReference>
<feature type="chain" id="PRO_5007180189" description="Extracellular globin" evidence="10">
    <location>
        <begin position="17"/>
        <end position="158"/>
    </location>
</feature>